<sequence>MQDLPDEEKSGTLPGWHLLANTVAGVINRLREDDVSVQEIKERVEEAGSSQTLGVISACYEYYVQELEEKKLYDDADVYQWATERVTSGNAPQVAGTVYGALGAADLSEHAFQFLSVLRNRGLDFVRLGSKTRLEPPPETAAARFEGTRSLAPQEAHSSNEEGGLDRFVRAVGAKGEVRSALRNLLRDEVAFGNAVIAYTDSQPYASLLVDEAERAGIPLTMGTGLPAEYTRTGRALRDLYEWVREDYDPVILIRMLRSGLLRTDRWMAAQEDEEEPDGLPSFRAHEAATLLAERSYEPGREGLLKGLSAAVGEMEEKGDLTNREERHLDQRRMLRSFVEDLTDLIPRQGEIQEMAQNSCQFLQQFGPTDATEKEEEERTPDEAARGLLYKRLQRLSGIDVSCEAGSRQLASLFQQWLKGQYVQAESPRPGHVHVLPLESAGYSDRPDLHVVGLDSTTFAAAGSGNGMLQETDRRALVSSLERADEGGRRTTPSDEELWQASKALERHQGQVTCYTRIFDIESGEERDPSSLFLQRERLTSTPDSTRTPTDTNGHVETKSESDKRKGQERKAEEDQDVVGLVSDADAPPLSEGDLWLRASQADYEESDSPPEETEINSARALLHEKYPWVLAGEEARQARRSGAYTVHDGLLSPGVYSDLDFFGTDAPPLSASRLQTLAEAPYVYFLKYVLGARPLEEPALDDEPWLNRLRKGTLLHEIYERFMRRLDEDGEVPTPDDDSRIDDIVDEVLEEETEAFAPPSPVIEESARRELRQNAAVFLQSEIEGGGEYTAERFELGFGFPPHRREDQDIEQAARLSVADRVLPLRGRVDRIDRNPATGGLAAWDYKTGSASSYDEEDPLQDGKTLQWALYAYALESLPDEELQLDGPVEESGYFFANTKEVGARISAHPAQHREEAEKILQQLGELVESGSFPVTPDLKDANDWKWGGYDRLVSDLGSRKKELKDKDYPADRPEPPSF</sequence>
<keyword evidence="3" id="KW-0378">Hydrolase</keyword>
<dbReference type="InterPro" id="IPR011604">
    <property type="entry name" value="PDDEXK-like_dom_sf"/>
</dbReference>
<feature type="domain" description="PD-(D/E)XK endonuclease-like" evidence="2">
    <location>
        <begin position="670"/>
        <end position="938"/>
    </location>
</feature>
<comment type="caution">
    <text evidence="3">The sequence shown here is derived from an EMBL/GenBank/DDBJ whole genome shotgun (WGS) entry which is preliminary data.</text>
</comment>
<dbReference type="InterPro" id="IPR027417">
    <property type="entry name" value="P-loop_NTPase"/>
</dbReference>
<evidence type="ECO:0000313" key="3">
    <source>
        <dbReference type="EMBL" id="MCS4122669.1"/>
    </source>
</evidence>
<dbReference type="EMBL" id="JANUBL010000008">
    <property type="protein sequence ID" value="MCS4122669.1"/>
    <property type="molecule type" value="Genomic_DNA"/>
</dbReference>
<name>A0A9X2V7H3_9BACT</name>
<reference evidence="3" key="1">
    <citation type="submission" date="2022-08" db="EMBL/GenBank/DDBJ databases">
        <title>Genomic Encyclopedia of Type Strains, Phase V (KMG-V): Genome sequencing to study the core and pangenomes of soil and plant-associated prokaryotes.</title>
        <authorList>
            <person name="Whitman W."/>
        </authorList>
    </citation>
    <scope>NUCLEOTIDE SEQUENCE</scope>
    <source>
        <strain evidence="3">SP3026</strain>
    </source>
</reference>
<gene>
    <name evidence="3" type="ORF">GGP45_003036</name>
</gene>
<proteinExistence type="predicted"/>
<dbReference type="InterPro" id="IPR038726">
    <property type="entry name" value="PDDEXK_AddAB-type"/>
</dbReference>
<dbReference type="Proteomes" id="UP001155144">
    <property type="component" value="Unassembled WGS sequence"/>
</dbReference>
<feature type="region of interest" description="Disordered" evidence="1">
    <location>
        <begin position="527"/>
        <end position="592"/>
    </location>
</feature>
<organism evidence="3 4">
    <name type="scientific">Salinibacter ruber</name>
    <dbReference type="NCBI Taxonomy" id="146919"/>
    <lineage>
        <taxon>Bacteria</taxon>
        <taxon>Pseudomonadati</taxon>
        <taxon>Rhodothermota</taxon>
        <taxon>Rhodothermia</taxon>
        <taxon>Rhodothermales</taxon>
        <taxon>Salinibacteraceae</taxon>
        <taxon>Salinibacter</taxon>
    </lineage>
</organism>
<keyword evidence="3" id="KW-0540">Nuclease</keyword>
<dbReference type="Pfam" id="PF12705">
    <property type="entry name" value="PDDEXK_1"/>
    <property type="match status" value="1"/>
</dbReference>
<evidence type="ECO:0000259" key="2">
    <source>
        <dbReference type="Pfam" id="PF12705"/>
    </source>
</evidence>
<dbReference type="SUPFAM" id="SSF52540">
    <property type="entry name" value="P-loop containing nucleoside triphosphate hydrolases"/>
    <property type="match status" value="1"/>
</dbReference>
<accession>A0A9X2V7H3</accession>
<feature type="compositionally biased region" description="Basic and acidic residues" evidence="1">
    <location>
        <begin position="527"/>
        <end position="539"/>
    </location>
</feature>
<feature type="compositionally biased region" description="Basic and acidic residues" evidence="1">
    <location>
        <begin position="554"/>
        <end position="573"/>
    </location>
</feature>
<dbReference type="Gene3D" id="3.90.320.10">
    <property type="match status" value="1"/>
</dbReference>
<dbReference type="AlphaFoldDB" id="A0A9X2V7H3"/>
<feature type="compositionally biased region" description="Low complexity" evidence="1">
    <location>
        <begin position="540"/>
        <end position="552"/>
    </location>
</feature>
<dbReference type="GO" id="GO:0004527">
    <property type="term" value="F:exonuclease activity"/>
    <property type="evidence" value="ECO:0007669"/>
    <property type="project" value="UniProtKB-KW"/>
</dbReference>
<dbReference type="RefSeq" id="WP_259040397.1">
    <property type="nucleotide sequence ID" value="NZ_JANUAW010000013.1"/>
</dbReference>
<evidence type="ECO:0000256" key="1">
    <source>
        <dbReference type="SAM" id="MobiDB-lite"/>
    </source>
</evidence>
<keyword evidence="3" id="KW-0269">Exonuclease</keyword>
<evidence type="ECO:0000313" key="4">
    <source>
        <dbReference type="Proteomes" id="UP001155144"/>
    </source>
</evidence>
<protein>
    <submittedName>
        <fullName evidence="3">RecB family exonuclease</fullName>
    </submittedName>
</protein>